<comment type="similarity">
    <text evidence="1">Belongs to the barstar family.</text>
</comment>
<reference evidence="4" key="1">
    <citation type="journal article" date="2019" name="Int. J. Syst. Evol. Microbiol.">
        <title>The Global Catalogue of Microorganisms (GCM) 10K type strain sequencing project: providing services to taxonomists for standard genome sequencing and annotation.</title>
        <authorList>
            <consortium name="The Broad Institute Genomics Platform"/>
            <consortium name="The Broad Institute Genome Sequencing Center for Infectious Disease"/>
            <person name="Wu L."/>
            <person name="Ma J."/>
        </authorList>
    </citation>
    <scope>NUCLEOTIDE SEQUENCE [LARGE SCALE GENOMIC DNA]</scope>
    <source>
        <strain evidence="4">SHR3</strain>
    </source>
</reference>
<dbReference type="SUPFAM" id="SSF52038">
    <property type="entry name" value="Barstar-related"/>
    <property type="match status" value="1"/>
</dbReference>
<dbReference type="EMBL" id="JBHSOG010000113">
    <property type="protein sequence ID" value="MFC5772251.1"/>
    <property type="molecule type" value="Genomic_DNA"/>
</dbReference>
<dbReference type="CDD" id="cd05141">
    <property type="entry name" value="Barstar_evA4336-like"/>
    <property type="match status" value="1"/>
</dbReference>
<feature type="domain" description="Barstar (barnase inhibitor)" evidence="2">
    <location>
        <begin position="15"/>
        <end position="108"/>
    </location>
</feature>
<dbReference type="Proteomes" id="UP001595974">
    <property type="component" value="Unassembled WGS sequence"/>
</dbReference>
<dbReference type="RefSeq" id="WP_096445316.1">
    <property type="nucleotide sequence ID" value="NZ_JBHSOG010000113.1"/>
</dbReference>
<protein>
    <submittedName>
        <fullName evidence="3">Barstar family protein</fullName>
    </submittedName>
</protein>
<evidence type="ECO:0000313" key="4">
    <source>
        <dbReference type="Proteomes" id="UP001595974"/>
    </source>
</evidence>
<dbReference type="Gene3D" id="3.30.370.10">
    <property type="entry name" value="Barstar-like"/>
    <property type="match status" value="1"/>
</dbReference>
<evidence type="ECO:0000256" key="1">
    <source>
        <dbReference type="ARBA" id="ARBA00006845"/>
    </source>
</evidence>
<gene>
    <name evidence="3" type="ORF">ACFPTN_22950</name>
</gene>
<organism evidence="3 4">
    <name type="scientific">Thauera sinica</name>
    <dbReference type="NCBI Taxonomy" id="2665146"/>
    <lineage>
        <taxon>Bacteria</taxon>
        <taxon>Pseudomonadati</taxon>
        <taxon>Pseudomonadota</taxon>
        <taxon>Betaproteobacteria</taxon>
        <taxon>Rhodocyclales</taxon>
        <taxon>Zoogloeaceae</taxon>
        <taxon>Thauera</taxon>
    </lineage>
</organism>
<name>A0ABW1AYC9_9RHOO</name>
<evidence type="ECO:0000259" key="2">
    <source>
        <dbReference type="Pfam" id="PF01337"/>
    </source>
</evidence>
<keyword evidence="4" id="KW-1185">Reference proteome</keyword>
<comment type="caution">
    <text evidence="3">The sequence shown here is derived from an EMBL/GenBank/DDBJ whole genome shotgun (WGS) entry which is preliminary data.</text>
</comment>
<accession>A0ABW1AYC9</accession>
<dbReference type="Pfam" id="PF01337">
    <property type="entry name" value="Barstar"/>
    <property type="match status" value="1"/>
</dbReference>
<proteinExistence type="inferred from homology"/>
<evidence type="ECO:0000313" key="3">
    <source>
        <dbReference type="EMBL" id="MFC5772251.1"/>
    </source>
</evidence>
<sequence length="115" mass="12133">MNTPHPAPAATPGAAVIAIELAGCRTKADLLARIASAMRFPDWFGHNWDALADCLTDLSWLPAPAYVLELRHFGDLRSAAPDAAGTLLEILAGAAAFWTDQGIGFDVVDMDGTRG</sequence>
<dbReference type="InterPro" id="IPR000468">
    <property type="entry name" value="Barstar"/>
</dbReference>
<dbReference type="InterPro" id="IPR035905">
    <property type="entry name" value="Barstar-like_sf"/>
</dbReference>